<feature type="compositionally biased region" description="Basic and acidic residues" evidence="1">
    <location>
        <begin position="14"/>
        <end position="23"/>
    </location>
</feature>
<proteinExistence type="predicted"/>
<gene>
    <name evidence="2" type="ORF">I7I53_10913</name>
</gene>
<dbReference type="VEuPathDB" id="FungiDB:I7I53_10913"/>
<evidence type="ECO:0000313" key="3">
    <source>
        <dbReference type="Proteomes" id="UP000663419"/>
    </source>
</evidence>
<organism evidence="2 3">
    <name type="scientific">Ajellomyces capsulatus (strain H88)</name>
    <name type="common">Darling's disease fungus</name>
    <name type="synonym">Histoplasma capsulatum</name>
    <dbReference type="NCBI Taxonomy" id="544711"/>
    <lineage>
        <taxon>Eukaryota</taxon>
        <taxon>Fungi</taxon>
        <taxon>Dikarya</taxon>
        <taxon>Ascomycota</taxon>
        <taxon>Pezizomycotina</taxon>
        <taxon>Eurotiomycetes</taxon>
        <taxon>Eurotiomycetidae</taxon>
        <taxon>Onygenales</taxon>
        <taxon>Ajellomycetaceae</taxon>
        <taxon>Histoplasma</taxon>
    </lineage>
</organism>
<accession>A0A8A1L9H8</accession>
<protein>
    <submittedName>
        <fullName evidence="2">Uncharacterized protein</fullName>
    </submittedName>
</protein>
<dbReference type="EMBL" id="CP069102">
    <property type="protein sequence ID" value="QSS50280.1"/>
    <property type="molecule type" value="Genomic_DNA"/>
</dbReference>
<evidence type="ECO:0000313" key="2">
    <source>
        <dbReference type="EMBL" id="QSS50280.1"/>
    </source>
</evidence>
<dbReference type="AlphaFoldDB" id="A0A8A1L9H8"/>
<evidence type="ECO:0000256" key="1">
    <source>
        <dbReference type="SAM" id="MobiDB-lite"/>
    </source>
</evidence>
<name>A0A8A1L9H8_AJEC8</name>
<dbReference type="Proteomes" id="UP000663419">
    <property type="component" value="Chromosome 1"/>
</dbReference>
<sequence length="80" mass="8884">MGSPGTPHILGENGKCKASEHSETPTLKHQMSSAFQIMVENPQTSTEICWFSDVVDGSAGDEDLYTRNLIWEIKEDLTWG</sequence>
<feature type="region of interest" description="Disordered" evidence="1">
    <location>
        <begin position="1"/>
        <end position="27"/>
    </location>
</feature>
<reference evidence="2" key="1">
    <citation type="submission" date="2021-01" db="EMBL/GenBank/DDBJ databases">
        <title>Chromosome-level genome assembly of a human fungal pathogen reveals clustering of transcriptionally co-regulated genes.</title>
        <authorList>
            <person name="Voorhies M."/>
            <person name="Cohen S."/>
            <person name="Shea T.P."/>
            <person name="Petrus S."/>
            <person name="Munoz J.F."/>
            <person name="Poplawski S."/>
            <person name="Goldman W.E."/>
            <person name="Michael T."/>
            <person name="Cuomo C.A."/>
            <person name="Sil A."/>
            <person name="Beyhan S."/>
        </authorList>
    </citation>
    <scope>NUCLEOTIDE SEQUENCE</scope>
    <source>
        <strain evidence="2">H88</strain>
    </source>
</reference>